<protein>
    <recommendedName>
        <fullName evidence="4">TNFR-Cys domain-containing protein</fullName>
    </recommendedName>
</protein>
<dbReference type="Proteomes" id="UP000327468">
    <property type="component" value="Chromosome 16"/>
</dbReference>
<name>A0A5N5LVU8_PANHP</name>
<feature type="domain" description="TNFR-Cys" evidence="4">
    <location>
        <begin position="92"/>
        <end position="131"/>
    </location>
</feature>
<dbReference type="SUPFAM" id="SSF57586">
    <property type="entry name" value="TNF receptor-like"/>
    <property type="match status" value="2"/>
</dbReference>
<keyword evidence="3" id="KW-0812">Transmembrane</keyword>
<keyword evidence="3" id="KW-1133">Transmembrane helix</keyword>
<gene>
    <name evidence="5" type="ORF">PHYPO_G00069320</name>
</gene>
<dbReference type="EMBL" id="VFJC01000017">
    <property type="protein sequence ID" value="KAB5546196.1"/>
    <property type="molecule type" value="Genomic_DNA"/>
</dbReference>
<feature type="disulfide bond" evidence="1">
    <location>
        <begin position="110"/>
        <end position="123"/>
    </location>
</feature>
<sequence>MKRYTITKTRKTAARVCHLLSHPELTNMRLIQLRLCHVLLITTTILYTTEGVKEGCADWRLHETDEVCCTKCNPGNRLVVQCGQDRTKLCTPCESNTYTDLPASLYCKRCTQCVDPMVQLKPCNASADTVCGCKPGFRCGDQQCTFCVEECKKGQEPTEDWTCRKCPEGTFNDKIHSTCKSWTKSCPEGEHIISSGNETSDINCSRTQATSHLATKDIFIYPLIGIFGGSSAIMIILILSLWLTYKRTKTKSKDAKPHTPSQGELTIMMVEHDEACSFHQPEQEQGGSSESINTQDSKTKLIV</sequence>
<dbReference type="Gene3D" id="2.10.50.10">
    <property type="entry name" value="Tumor Necrosis Factor Receptor, subunit A, domain 2"/>
    <property type="match status" value="3"/>
</dbReference>
<dbReference type="PROSITE" id="PS00652">
    <property type="entry name" value="TNFR_NGFR_1"/>
    <property type="match status" value="1"/>
</dbReference>
<evidence type="ECO:0000256" key="1">
    <source>
        <dbReference type="PROSITE-ProRule" id="PRU00206"/>
    </source>
</evidence>
<dbReference type="InterPro" id="IPR001368">
    <property type="entry name" value="TNFR/NGFR_Cys_rich_reg"/>
</dbReference>
<dbReference type="SMART" id="SM00208">
    <property type="entry name" value="TNFR"/>
    <property type="match status" value="3"/>
</dbReference>
<dbReference type="Pfam" id="PF00020">
    <property type="entry name" value="TNFR_c6"/>
    <property type="match status" value="2"/>
</dbReference>
<feature type="transmembrane region" description="Helical" evidence="3">
    <location>
        <begin position="218"/>
        <end position="243"/>
    </location>
</feature>
<feature type="compositionally biased region" description="Polar residues" evidence="2">
    <location>
        <begin position="283"/>
        <end position="296"/>
    </location>
</feature>
<keyword evidence="3" id="KW-0472">Membrane</keyword>
<accession>A0A5N5LVU8</accession>
<organism evidence="5 6">
    <name type="scientific">Pangasianodon hypophthalmus</name>
    <name type="common">Striped catfish</name>
    <name type="synonym">Helicophagus hypophthalmus</name>
    <dbReference type="NCBI Taxonomy" id="310915"/>
    <lineage>
        <taxon>Eukaryota</taxon>
        <taxon>Metazoa</taxon>
        <taxon>Chordata</taxon>
        <taxon>Craniata</taxon>
        <taxon>Vertebrata</taxon>
        <taxon>Euteleostomi</taxon>
        <taxon>Actinopterygii</taxon>
        <taxon>Neopterygii</taxon>
        <taxon>Teleostei</taxon>
        <taxon>Ostariophysi</taxon>
        <taxon>Siluriformes</taxon>
        <taxon>Pangasiidae</taxon>
        <taxon>Pangasianodon</taxon>
    </lineage>
</organism>
<proteinExistence type="predicted"/>
<dbReference type="GO" id="GO:0042127">
    <property type="term" value="P:regulation of cell population proliferation"/>
    <property type="evidence" value="ECO:0007669"/>
    <property type="project" value="TreeGrafter"/>
</dbReference>
<keyword evidence="1" id="KW-1015">Disulfide bond</keyword>
<feature type="region of interest" description="Disordered" evidence="2">
    <location>
        <begin position="278"/>
        <end position="303"/>
    </location>
</feature>
<reference evidence="5 6" key="1">
    <citation type="submission" date="2019-06" db="EMBL/GenBank/DDBJ databases">
        <title>A chromosome-scale genome assembly of the striped catfish, Pangasianodon hypophthalmus.</title>
        <authorList>
            <person name="Wen M."/>
            <person name="Zahm M."/>
            <person name="Roques C."/>
            <person name="Cabau C."/>
            <person name="Klopp C."/>
            <person name="Donnadieu C."/>
            <person name="Jouanno E."/>
            <person name="Avarre J.-C."/>
            <person name="Campet M."/>
            <person name="Ha T.T.T."/>
            <person name="Dugue R."/>
            <person name="Lampietro C."/>
            <person name="Louis A."/>
            <person name="Herpin A."/>
            <person name="Echchiki A."/>
            <person name="Berthelot C."/>
            <person name="Parey E."/>
            <person name="Roest-Crollius H."/>
            <person name="Braasch I."/>
            <person name="Postlethwait J."/>
            <person name="Bobe J."/>
            <person name="Montfort J."/>
            <person name="Bouchez O."/>
            <person name="Begum T."/>
            <person name="Schartl M."/>
            <person name="Guiguen Y."/>
        </authorList>
    </citation>
    <scope>NUCLEOTIDE SEQUENCE [LARGE SCALE GENOMIC DNA]</scope>
    <source>
        <strain evidence="5 6">Indonesia</strain>
        <tissue evidence="5">Blood</tissue>
    </source>
</reference>
<dbReference type="PANTHER" id="PTHR47139">
    <property type="entry name" value="TUMOR NECROSIS FACTOR RECEPTOR SUPERFAMILY MEMBER 9"/>
    <property type="match status" value="1"/>
</dbReference>
<keyword evidence="6" id="KW-1185">Reference proteome</keyword>
<evidence type="ECO:0000259" key="4">
    <source>
        <dbReference type="PROSITE" id="PS50050"/>
    </source>
</evidence>
<dbReference type="AlphaFoldDB" id="A0A5N5LVU8"/>
<comment type="caution">
    <text evidence="5">The sequence shown here is derived from an EMBL/GenBank/DDBJ whole genome shotgun (WGS) entry which is preliminary data.</text>
</comment>
<dbReference type="PROSITE" id="PS50050">
    <property type="entry name" value="TNFR_NGFR_2"/>
    <property type="match status" value="1"/>
</dbReference>
<evidence type="ECO:0000256" key="2">
    <source>
        <dbReference type="SAM" id="MobiDB-lite"/>
    </source>
</evidence>
<dbReference type="GO" id="GO:0038023">
    <property type="term" value="F:signaling receptor activity"/>
    <property type="evidence" value="ECO:0007669"/>
    <property type="project" value="TreeGrafter"/>
</dbReference>
<evidence type="ECO:0000256" key="3">
    <source>
        <dbReference type="SAM" id="Phobius"/>
    </source>
</evidence>
<feature type="repeat" description="TNFR-Cys" evidence="1">
    <location>
        <begin position="92"/>
        <end position="131"/>
    </location>
</feature>
<evidence type="ECO:0000313" key="5">
    <source>
        <dbReference type="EMBL" id="KAB5546196.1"/>
    </source>
</evidence>
<evidence type="ECO:0000313" key="6">
    <source>
        <dbReference type="Proteomes" id="UP000327468"/>
    </source>
</evidence>
<comment type="caution">
    <text evidence="1">Lacks conserved residue(s) required for the propagation of feature annotation.</text>
</comment>
<feature type="disulfide bond" evidence="1">
    <location>
        <begin position="113"/>
        <end position="131"/>
    </location>
</feature>
<dbReference type="PANTHER" id="PTHR47139:SF4">
    <property type="entry name" value="TUMOR NECROSIS FACTOR RECEPTOR SUPERFAMILY MEMBER 9 ISOFORM X1-RELATED"/>
    <property type="match status" value="1"/>
</dbReference>